<name>A0AAE1MB48_9FABA</name>
<accession>A0AAE1MB48</accession>
<dbReference type="Proteomes" id="UP001293593">
    <property type="component" value="Unassembled WGS sequence"/>
</dbReference>
<proteinExistence type="predicted"/>
<keyword evidence="2" id="KW-1185">Reference proteome</keyword>
<evidence type="ECO:0000313" key="2">
    <source>
        <dbReference type="Proteomes" id="UP001293593"/>
    </source>
</evidence>
<protein>
    <submittedName>
        <fullName evidence="1">Uncharacterized protein</fullName>
    </submittedName>
</protein>
<gene>
    <name evidence="1" type="ORF">QN277_005092</name>
</gene>
<comment type="caution">
    <text evidence="1">The sequence shown here is derived from an EMBL/GenBank/DDBJ whole genome shotgun (WGS) entry which is preliminary data.</text>
</comment>
<evidence type="ECO:0000313" key="1">
    <source>
        <dbReference type="EMBL" id="KAK4258669.1"/>
    </source>
</evidence>
<dbReference type="EMBL" id="JAWXYG010000011">
    <property type="protein sequence ID" value="KAK4258669.1"/>
    <property type="molecule type" value="Genomic_DNA"/>
</dbReference>
<sequence>MKGQEKHF</sequence>
<organism evidence="1 2">
    <name type="scientific">Acacia crassicarpa</name>
    <name type="common">northern wattle</name>
    <dbReference type="NCBI Taxonomy" id="499986"/>
    <lineage>
        <taxon>Eukaryota</taxon>
        <taxon>Viridiplantae</taxon>
        <taxon>Streptophyta</taxon>
        <taxon>Embryophyta</taxon>
        <taxon>Tracheophyta</taxon>
        <taxon>Spermatophyta</taxon>
        <taxon>Magnoliopsida</taxon>
        <taxon>eudicotyledons</taxon>
        <taxon>Gunneridae</taxon>
        <taxon>Pentapetalae</taxon>
        <taxon>rosids</taxon>
        <taxon>fabids</taxon>
        <taxon>Fabales</taxon>
        <taxon>Fabaceae</taxon>
        <taxon>Caesalpinioideae</taxon>
        <taxon>mimosoid clade</taxon>
        <taxon>Acacieae</taxon>
        <taxon>Acacia</taxon>
    </lineage>
</organism>
<reference evidence="1" key="1">
    <citation type="submission" date="2023-10" db="EMBL/GenBank/DDBJ databases">
        <title>Chromosome-level genome of the transformable northern wattle, Acacia crassicarpa.</title>
        <authorList>
            <person name="Massaro I."/>
            <person name="Sinha N.R."/>
            <person name="Poethig S."/>
            <person name="Leichty A.R."/>
        </authorList>
    </citation>
    <scope>NUCLEOTIDE SEQUENCE</scope>
    <source>
        <strain evidence="1">Acra3RX</strain>
        <tissue evidence="1">Leaf</tissue>
    </source>
</reference>